<evidence type="ECO:0000313" key="18">
    <source>
        <dbReference type="Proteomes" id="UP000431913"/>
    </source>
</evidence>
<evidence type="ECO:0000256" key="6">
    <source>
        <dbReference type="ARBA" id="ARBA00023186"/>
    </source>
</evidence>
<evidence type="ECO:0000256" key="4">
    <source>
        <dbReference type="ARBA" id="ARBA00022618"/>
    </source>
</evidence>
<evidence type="ECO:0000256" key="11">
    <source>
        <dbReference type="SAM" id="MobiDB-lite"/>
    </source>
</evidence>
<dbReference type="AlphaFoldDB" id="A0A0W7TU20"/>
<organism evidence="14 17">
    <name type="scientific">Ruthenibacterium lactatiformans</name>
    <dbReference type="NCBI Taxonomy" id="1550024"/>
    <lineage>
        <taxon>Bacteria</taxon>
        <taxon>Bacillati</taxon>
        <taxon>Bacillota</taxon>
        <taxon>Clostridia</taxon>
        <taxon>Eubacteriales</taxon>
        <taxon>Oscillospiraceae</taxon>
        <taxon>Ruthenibacterium</taxon>
    </lineage>
</organism>
<dbReference type="PROSITE" id="PS51257">
    <property type="entry name" value="PROKAR_LIPOPROTEIN"/>
    <property type="match status" value="1"/>
</dbReference>
<dbReference type="Proteomes" id="UP000472755">
    <property type="component" value="Unassembled WGS sequence"/>
</dbReference>
<dbReference type="InterPro" id="IPR008880">
    <property type="entry name" value="Trigger_fac_C"/>
</dbReference>
<sequence>MKKTTKFISAALAAALCAGLLAGCNSASSSSGSTSASGSASASASASASSSTSASAESIDYSKGLAENGHIDGVTALDYVTLPADYAAIPLAAGTADVSDEDVQAQIDSIMAQYAKPEQITDRAIEDGDQVNIDYSGSIDGEKFDGGTASSQSVQAGSAQFIDDFLTQIIGHTPGETFDVEVTFPDPYENNPDLAGKDAVFEVTINYIEGEDVTPEFNDDFVKENLTASYGWESADDVRDSIREDLRQSQIFQFIWNYMIENSTVSEVPQAVLDFQSGAMLNQLKSQASMYGIDSATFLQAMGVASEEAFLEQYAEDIKSSATQLLIIQAIAEDAKLKADDAALAKYFSDNMGTEDYSTYEEHFGRPYVSMVVLSELANNYLMDNAVNA</sequence>
<dbReference type="GO" id="GO:0006457">
    <property type="term" value="P:protein folding"/>
    <property type="evidence" value="ECO:0007669"/>
    <property type="project" value="InterPro"/>
</dbReference>
<feature type="chain" id="PRO_5038211174" description="peptidylprolyl isomerase" evidence="12">
    <location>
        <begin position="23"/>
        <end position="389"/>
    </location>
</feature>
<dbReference type="GO" id="GO:0005737">
    <property type="term" value="C:cytoplasm"/>
    <property type="evidence" value="ECO:0007669"/>
    <property type="project" value="UniProtKB-SubCell"/>
</dbReference>
<comment type="subcellular location">
    <subcellularLocation>
        <location evidence="2">Cytoplasm</location>
    </subcellularLocation>
</comment>
<feature type="region of interest" description="Disordered" evidence="11">
    <location>
        <begin position="28"/>
        <end position="47"/>
    </location>
</feature>
<dbReference type="SUPFAM" id="SSF109998">
    <property type="entry name" value="Triger factor/SurA peptide-binding domain-like"/>
    <property type="match status" value="1"/>
</dbReference>
<keyword evidence="4" id="KW-0132">Cell division</keyword>
<dbReference type="Gene3D" id="3.10.50.40">
    <property type="match status" value="1"/>
</dbReference>
<dbReference type="FunFam" id="3.10.50.40:FF:000001">
    <property type="entry name" value="Trigger factor"/>
    <property type="match status" value="1"/>
</dbReference>
<evidence type="ECO:0000256" key="2">
    <source>
        <dbReference type="ARBA" id="ARBA00004496"/>
    </source>
</evidence>
<dbReference type="InterPro" id="IPR037041">
    <property type="entry name" value="Trigger_fac_C_sf"/>
</dbReference>
<evidence type="ECO:0000256" key="1">
    <source>
        <dbReference type="ARBA" id="ARBA00000971"/>
    </source>
</evidence>
<evidence type="ECO:0000313" key="17">
    <source>
        <dbReference type="Proteomes" id="UP000053433"/>
    </source>
</evidence>
<evidence type="ECO:0000256" key="7">
    <source>
        <dbReference type="ARBA" id="ARBA00023235"/>
    </source>
</evidence>
<dbReference type="InterPro" id="IPR027304">
    <property type="entry name" value="Trigger_fact/SurA_dom_sf"/>
</dbReference>
<evidence type="ECO:0000256" key="9">
    <source>
        <dbReference type="ARBA" id="ARBA00024849"/>
    </source>
</evidence>
<feature type="signal peptide" evidence="12">
    <location>
        <begin position="1"/>
        <end position="22"/>
    </location>
</feature>
<evidence type="ECO:0000256" key="12">
    <source>
        <dbReference type="SAM" id="SignalP"/>
    </source>
</evidence>
<evidence type="ECO:0000256" key="10">
    <source>
        <dbReference type="PROSITE-ProRule" id="PRU00277"/>
    </source>
</evidence>
<evidence type="ECO:0000256" key="8">
    <source>
        <dbReference type="ARBA" id="ARBA00023306"/>
    </source>
</evidence>
<protein>
    <recommendedName>
        <fullName evidence="10">peptidylprolyl isomerase</fullName>
        <ecNumber evidence="10">5.2.1.8</ecNumber>
    </recommendedName>
</protein>
<dbReference type="EMBL" id="WMZU01000017">
    <property type="protein sequence ID" value="MTS27850.1"/>
    <property type="molecule type" value="Genomic_DNA"/>
</dbReference>
<dbReference type="InterPro" id="IPR001179">
    <property type="entry name" value="PPIase_FKBP_dom"/>
</dbReference>
<reference evidence="15 18" key="3">
    <citation type="submission" date="2019-08" db="EMBL/GenBank/DDBJ databases">
        <title>In-depth cultivation of the pig gut microbiome towards novel bacterial diversity and tailored functional studies.</title>
        <authorList>
            <person name="Wylensek D."/>
            <person name="Hitch T.C.A."/>
            <person name="Clavel T."/>
        </authorList>
    </citation>
    <scope>NUCLEOTIDE SEQUENCE [LARGE SCALE GENOMIC DNA]</scope>
    <source>
        <strain evidence="15 18">WCA3-601-WT-6J</strain>
    </source>
</reference>
<feature type="domain" description="PPIase FKBP-type" evidence="13">
    <location>
        <begin position="128"/>
        <end position="188"/>
    </location>
</feature>
<keyword evidence="5 10" id="KW-0697">Rotamase</keyword>
<dbReference type="GeneID" id="42858462"/>
<dbReference type="SUPFAM" id="SSF54534">
    <property type="entry name" value="FKBP-like"/>
    <property type="match status" value="1"/>
</dbReference>
<dbReference type="GO" id="GO:0051301">
    <property type="term" value="P:cell division"/>
    <property type="evidence" value="ECO:0007669"/>
    <property type="project" value="UniProtKB-KW"/>
</dbReference>
<comment type="function">
    <text evidence="9">Involved in protein export. Acts as a chaperone by maintaining the newly synthesized protein in an open conformation. Functions as a peptidyl-prolyl cis-trans isomerase.</text>
</comment>
<dbReference type="GO" id="GO:0015031">
    <property type="term" value="P:protein transport"/>
    <property type="evidence" value="ECO:0007669"/>
    <property type="project" value="InterPro"/>
</dbReference>
<accession>A0A0W7TU20</accession>
<keyword evidence="8" id="KW-0131">Cell cycle</keyword>
<dbReference type="Pfam" id="PF05698">
    <property type="entry name" value="Trigger_C"/>
    <property type="match status" value="1"/>
</dbReference>
<evidence type="ECO:0000313" key="19">
    <source>
        <dbReference type="Proteomes" id="UP000472755"/>
    </source>
</evidence>
<dbReference type="Proteomes" id="UP000431913">
    <property type="component" value="Unassembled WGS sequence"/>
</dbReference>
<keyword evidence="12" id="KW-0732">Signal</keyword>
<keyword evidence="6" id="KW-0143">Chaperone</keyword>
<dbReference type="EMBL" id="LMUA01000003">
    <property type="protein sequence ID" value="KUE77354.1"/>
    <property type="molecule type" value="Genomic_DNA"/>
</dbReference>
<dbReference type="PROSITE" id="PS50059">
    <property type="entry name" value="FKBP_PPIASE"/>
    <property type="match status" value="1"/>
</dbReference>
<reference evidence="16 19" key="2">
    <citation type="journal article" date="2019" name="Nat. Med.">
        <title>A library of human gut bacterial isolates paired with longitudinal multiomics data enables mechanistic microbiome research.</title>
        <authorList>
            <person name="Poyet M."/>
            <person name="Groussin M."/>
            <person name="Gibbons S.M."/>
            <person name="Avila-Pacheco J."/>
            <person name="Jiang X."/>
            <person name="Kearney S.M."/>
            <person name="Perrotta A.R."/>
            <person name="Berdy B."/>
            <person name="Zhao S."/>
            <person name="Lieberman T.D."/>
            <person name="Swanson P.K."/>
            <person name="Smith M."/>
            <person name="Roesemann S."/>
            <person name="Alexander J.E."/>
            <person name="Rich S.A."/>
            <person name="Livny J."/>
            <person name="Vlamakis H."/>
            <person name="Clish C."/>
            <person name="Bullock K."/>
            <person name="Deik A."/>
            <person name="Scott J."/>
            <person name="Pierce K.A."/>
            <person name="Xavier R.J."/>
            <person name="Alm E.J."/>
        </authorList>
    </citation>
    <scope>NUCLEOTIDE SEQUENCE [LARGE SCALE GENOMIC DNA]</scope>
    <source>
        <strain evidence="16 19">BIOML-A4</strain>
    </source>
</reference>
<dbReference type="EMBL" id="VUNJ01000001">
    <property type="protein sequence ID" value="MST90499.1"/>
    <property type="molecule type" value="Genomic_DNA"/>
</dbReference>
<dbReference type="EC" id="5.2.1.8" evidence="10"/>
<gene>
    <name evidence="15" type="primary">tig</name>
    <name evidence="14" type="ORF">ASJ35_03540</name>
    <name evidence="15" type="ORF">FYJ76_00880</name>
    <name evidence="16" type="ORF">GMD59_11200</name>
</gene>
<evidence type="ECO:0000313" key="15">
    <source>
        <dbReference type="EMBL" id="MST90499.1"/>
    </source>
</evidence>
<keyword evidence="7 10" id="KW-0413">Isomerase</keyword>
<evidence type="ECO:0000313" key="16">
    <source>
        <dbReference type="EMBL" id="MTS27850.1"/>
    </source>
</evidence>
<dbReference type="Gene3D" id="1.10.3120.10">
    <property type="entry name" value="Trigger factor, C-terminal domain"/>
    <property type="match status" value="1"/>
</dbReference>
<evidence type="ECO:0000256" key="3">
    <source>
        <dbReference type="ARBA" id="ARBA00005464"/>
    </source>
</evidence>
<dbReference type="InterPro" id="IPR005215">
    <property type="entry name" value="Trig_fac"/>
</dbReference>
<evidence type="ECO:0000313" key="14">
    <source>
        <dbReference type="EMBL" id="KUE77354.1"/>
    </source>
</evidence>
<evidence type="ECO:0000259" key="13">
    <source>
        <dbReference type="PROSITE" id="PS50059"/>
    </source>
</evidence>
<comment type="catalytic activity">
    <reaction evidence="1 10">
        <text>[protein]-peptidylproline (omega=180) = [protein]-peptidylproline (omega=0)</text>
        <dbReference type="Rhea" id="RHEA:16237"/>
        <dbReference type="Rhea" id="RHEA-COMP:10747"/>
        <dbReference type="Rhea" id="RHEA-COMP:10748"/>
        <dbReference type="ChEBI" id="CHEBI:83833"/>
        <dbReference type="ChEBI" id="CHEBI:83834"/>
        <dbReference type="EC" id="5.2.1.8"/>
    </reaction>
</comment>
<dbReference type="Pfam" id="PF00254">
    <property type="entry name" value="FKBP_C"/>
    <property type="match status" value="1"/>
</dbReference>
<dbReference type="Proteomes" id="UP000053433">
    <property type="component" value="Unassembled WGS sequence"/>
</dbReference>
<proteinExistence type="inferred from homology"/>
<evidence type="ECO:0000256" key="5">
    <source>
        <dbReference type="ARBA" id="ARBA00023110"/>
    </source>
</evidence>
<dbReference type="InterPro" id="IPR046357">
    <property type="entry name" value="PPIase_dom_sf"/>
</dbReference>
<dbReference type="NCBIfam" id="TIGR00115">
    <property type="entry name" value="tig"/>
    <property type="match status" value="1"/>
</dbReference>
<comment type="caution">
    <text evidence="14">The sequence shown here is derived from an EMBL/GenBank/DDBJ whole genome shotgun (WGS) entry which is preliminary data.</text>
</comment>
<comment type="similarity">
    <text evidence="3">Belongs to the FKBP-type PPIase family. Tig subfamily.</text>
</comment>
<dbReference type="RefSeq" id="WP_009324952.1">
    <property type="nucleotide sequence ID" value="NZ_CATXDA010000148.1"/>
</dbReference>
<reference evidence="14 17" key="1">
    <citation type="submission" date="2015-10" db="EMBL/GenBank/DDBJ databases">
        <title>A novel member of the family Ruminococcaceae isolated from human faeces.</title>
        <authorList>
            <person name="Shkoporov A.N."/>
            <person name="Chaplin A.V."/>
            <person name="Motuzova O.V."/>
            <person name="Kafarskaia L.I."/>
            <person name="Efimov B.A."/>
        </authorList>
    </citation>
    <scope>NUCLEOTIDE SEQUENCE [LARGE SCALE GENOMIC DNA]</scope>
    <source>
        <strain evidence="14 17">668</strain>
    </source>
</reference>
<dbReference type="GO" id="GO:0003755">
    <property type="term" value="F:peptidyl-prolyl cis-trans isomerase activity"/>
    <property type="evidence" value="ECO:0007669"/>
    <property type="project" value="UniProtKB-KW"/>
</dbReference>
<name>A0A0W7TU20_9FIRM</name>